<comment type="caution">
    <text evidence="2">The sequence shown here is derived from an EMBL/GenBank/DDBJ whole genome shotgun (WGS) entry which is preliminary data.</text>
</comment>
<organism evidence="2 3">
    <name type="scientific">Seohaeicola nanhaiensis</name>
    <dbReference type="NCBI Taxonomy" id="1387282"/>
    <lineage>
        <taxon>Bacteria</taxon>
        <taxon>Pseudomonadati</taxon>
        <taxon>Pseudomonadota</taxon>
        <taxon>Alphaproteobacteria</taxon>
        <taxon>Rhodobacterales</taxon>
        <taxon>Roseobacteraceae</taxon>
        <taxon>Seohaeicola</taxon>
    </lineage>
</organism>
<reference evidence="3" key="1">
    <citation type="journal article" date="2019" name="Int. J. Syst. Evol. Microbiol.">
        <title>The Global Catalogue of Microorganisms (GCM) 10K type strain sequencing project: providing services to taxonomists for standard genome sequencing and annotation.</title>
        <authorList>
            <consortium name="The Broad Institute Genomics Platform"/>
            <consortium name="The Broad Institute Genome Sequencing Center for Infectious Disease"/>
            <person name="Wu L."/>
            <person name="Ma J."/>
        </authorList>
    </citation>
    <scope>NUCLEOTIDE SEQUENCE [LARGE SCALE GENOMIC DNA]</scope>
    <source>
        <strain evidence="3">CGMCC 4.7283</strain>
    </source>
</reference>
<feature type="domain" description="Endonuclease/exonuclease/phosphatase" evidence="1">
    <location>
        <begin position="82"/>
        <end position="298"/>
    </location>
</feature>
<keyword evidence="2" id="KW-0255">Endonuclease</keyword>
<keyword evidence="2" id="KW-0540">Nuclease</keyword>
<dbReference type="EMBL" id="JBHSGI010000033">
    <property type="protein sequence ID" value="MFC4671286.1"/>
    <property type="molecule type" value="Genomic_DNA"/>
</dbReference>
<dbReference type="CDD" id="cd10283">
    <property type="entry name" value="MnuA_DNase1-like"/>
    <property type="match status" value="1"/>
</dbReference>
<sequence>MRFKVELHDLRRIDKAARGWHPARAGRTGGQVMAFYHGLKSYEADPSYPAKAAWIAARLLSLRRDLHDQVLKNRRANSLIIGSWNIRAFDDGVPRLDESYHYIAEIVNSFDICAVQEIKSDLTPLQRLVKLLGPQWEYFVSDVSTHRGGNSERMAFLYNTDKVIFRNLIGEIVLPREELIAGEQIARSPFFAAFQAGWFRFALCSAHIIFGGESAAEKALRAQEIAAITRMLVARAKVEDQVYVLLGDLNIDTRDGPIMDALTASEMVVPEFPATNMGGDKFFDQIAFTVKGKAERKTRLLRHGVFDWRRSVFGPWPDRDFPPQTAAEAALPQRRLTDAEQIAHYLPVTVAERAKHGKPPYAHFEKSYRGWTTYEMSDHLPIWIEIEIDYSDDYLARFLTP</sequence>
<evidence type="ECO:0000259" key="1">
    <source>
        <dbReference type="Pfam" id="PF03372"/>
    </source>
</evidence>
<dbReference type="RefSeq" id="WP_380721648.1">
    <property type="nucleotide sequence ID" value="NZ_JBHSGI010000033.1"/>
</dbReference>
<gene>
    <name evidence="2" type="ORF">ACFO5X_22230</name>
</gene>
<dbReference type="Pfam" id="PF03372">
    <property type="entry name" value="Exo_endo_phos"/>
    <property type="match status" value="1"/>
</dbReference>
<dbReference type="InterPro" id="IPR005135">
    <property type="entry name" value="Endo/exonuclease/phosphatase"/>
</dbReference>
<proteinExistence type="predicted"/>
<dbReference type="PANTHER" id="PTHR11371:SF31">
    <property type="entry name" value="EXTRACELLULAR NUCLEASE"/>
    <property type="match status" value="1"/>
</dbReference>
<protein>
    <submittedName>
        <fullName evidence="2">Endonuclease/exonuclease/phosphatase family protein</fullName>
    </submittedName>
</protein>
<evidence type="ECO:0000313" key="3">
    <source>
        <dbReference type="Proteomes" id="UP001595973"/>
    </source>
</evidence>
<dbReference type="PANTHER" id="PTHR11371">
    <property type="entry name" value="DEOXYRIBONUCLEASE"/>
    <property type="match status" value="1"/>
</dbReference>
<dbReference type="SUPFAM" id="SSF56219">
    <property type="entry name" value="DNase I-like"/>
    <property type="match status" value="1"/>
</dbReference>
<name>A0ABV9KNP7_9RHOB</name>
<evidence type="ECO:0000313" key="2">
    <source>
        <dbReference type="EMBL" id="MFC4671286.1"/>
    </source>
</evidence>
<dbReference type="Proteomes" id="UP001595973">
    <property type="component" value="Unassembled WGS sequence"/>
</dbReference>
<dbReference type="GO" id="GO:0004519">
    <property type="term" value="F:endonuclease activity"/>
    <property type="evidence" value="ECO:0007669"/>
    <property type="project" value="UniProtKB-KW"/>
</dbReference>
<keyword evidence="3" id="KW-1185">Reference proteome</keyword>
<dbReference type="Gene3D" id="3.60.10.10">
    <property type="entry name" value="Endonuclease/exonuclease/phosphatase"/>
    <property type="match status" value="1"/>
</dbReference>
<dbReference type="InterPro" id="IPR036691">
    <property type="entry name" value="Endo/exonu/phosph_ase_sf"/>
</dbReference>
<accession>A0ABV9KNP7</accession>
<keyword evidence="2" id="KW-0378">Hydrolase</keyword>